<dbReference type="EMBL" id="JBAMMX010000004">
    <property type="protein sequence ID" value="KAK6941403.1"/>
    <property type="molecule type" value="Genomic_DNA"/>
</dbReference>
<evidence type="ECO:0000313" key="4">
    <source>
        <dbReference type="EMBL" id="KAK6941403.1"/>
    </source>
</evidence>
<accession>A0AAN8ZP15</accession>
<dbReference type="Gene3D" id="3.90.1150.10">
    <property type="entry name" value="Aspartate Aminotransferase, domain 1"/>
    <property type="match status" value="1"/>
</dbReference>
<dbReference type="InterPro" id="IPR050478">
    <property type="entry name" value="Ethylene_sulfur-biosynth"/>
</dbReference>
<dbReference type="InterPro" id="IPR015422">
    <property type="entry name" value="PyrdxlP-dep_Trfase_small"/>
</dbReference>
<dbReference type="Proteomes" id="UP001370490">
    <property type="component" value="Unassembled WGS sequence"/>
</dbReference>
<dbReference type="SUPFAM" id="SSF53383">
    <property type="entry name" value="PLP-dependent transferases"/>
    <property type="match status" value="1"/>
</dbReference>
<dbReference type="GO" id="GO:0016847">
    <property type="term" value="F:1-aminocyclopropane-1-carboxylate synthase activity"/>
    <property type="evidence" value="ECO:0007669"/>
    <property type="project" value="UniProtKB-ARBA"/>
</dbReference>
<keyword evidence="2" id="KW-0663">Pyridoxal phosphate</keyword>
<evidence type="ECO:0000256" key="2">
    <source>
        <dbReference type="ARBA" id="ARBA00022898"/>
    </source>
</evidence>
<keyword evidence="4" id="KW-0032">Aminotransferase</keyword>
<dbReference type="InterPro" id="IPR015421">
    <property type="entry name" value="PyrdxlP-dep_Trfase_major"/>
</dbReference>
<sequence length="457" mass="51191">MAVGIEKPSVGLSRVAISETHGENGIEKPSVGLSRVAISETHGENSPYFAGWKAYDENPYDEIMNPSGVIQMGLAENQVSFDLIEEYLRQLPETSFGGDHVSNFRENALFQDYHGLPSFRKALATFMEQIREGKAKFDPARVVLTAGATAANELLTFILADPGDALLIPTPYYPGFDRDLRWRTGVEIVPIHCNSSNNFQVTRQALEEAYNSAKAMNVRVRGVLITNPSNPLGATVQRQVLEDILDFVTKKNIHLVSDEIYSGSTFSSSDFVSVAEILEARDYKEAERVHIVYSLSKDLGLPGFRVGTIYSYNDKVVTTARRMSSFSLVSSQTQQLLATMLSDKKFTENYVRTNRERLRKRYDMIIEGLKKAGIQCLKGKAGLFCWMNLGPFMDKPTKESELALWSLIVHEAKLNISPGCSCHCSEPGWFRVCFANMSEQTLEVALKRIHDFVNKQR</sequence>
<dbReference type="PANTHER" id="PTHR43795:SF39">
    <property type="entry name" value="AMINOTRANSFERASE CLASS I_CLASSII DOMAIN-CONTAINING PROTEIN"/>
    <property type="match status" value="1"/>
</dbReference>
<reference evidence="4 5" key="1">
    <citation type="submission" date="2023-12" db="EMBL/GenBank/DDBJ databases">
        <title>A high-quality genome assembly for Dillenia turbinata (Dilleniales).</title>
        <authorList>
            <person name="Chanderbali A."/>
        </authorList>
    </citation>
    <scope>NUCLEOTIDE SEQUENCE [LARGE SCALE GENOMIC DNA]</scope>
    <source>
        <strain evidence="4">LSX21</strain>
        <tissue evidence="4">Leaf</tissue>
    </source>
</reference>
<dbReference type="AlphaFoldDB" id="A0AAN8ZP15"/>
<dbReference type="PANTHER" id="PTHR43795">
    <property type="entry name" value="BIFUNCTIONAL ASPARTATE AMINOTRANSFERASE AND GLUTAMATE/ASPARTATE-PREPHENATE AMINOTRANSFERASE-RELATED"/>
    <property type="match status" value="1"/>
</dbReference>
<gene>
    <name evidence="4" type="ORF">RJ641_026780</name>
</gene>
<proteinExistence type="inferred from homology"/>
<evidence type="ECO:0000313" key="5">
    <source>
        <dbReference type="Proteomes" id="UP001370490"/>
    </source>
</evidence>
<evidence type="ECO:0000259" key="3">
    <source>
        <dbReference type="Pfam" id="PF00155"/>
    </source>
</evidence>
<evidence type="ECO:0000256" key="1">
    <source>
        <dbReference type="ARBA" id="ARBA00007441"/>
    </source>
</evidence>
<dbReference type="GO" id="GO:0030170">
    <property type="term" value="F:pyridoxal phosphate binding"/>
    <property type="evidence" value="ECO:0007669"/>
    <property type="project" value="InterPro"/>
</dbReference>
<keyword evidence="5" id="KW-1185">Reference proteome</keyword>
<name>A0AAN8ZP15_9MAGN</name>
<dbReference type="InterPro" id="IPR004838">
    <property type="entry name" value="NHTrfase_class1_PyrdxlP-BS"/>
</dbReference>
<dbReference type="Gene3D" id="3.40.640.10">
    <property type="entry name" value="Type I PLP-dependent aspartate aminotransferase-like (Major domain)"/>
    <property type="match status" value="1"/>
</dbReference>
<organism evidence="4 5">
    <name type="scientific">Dillenia turbinata</name>
    <dbReference type="NCBI Taxonomy" id="194707"/>
    <lineage>
        <taxon>Eukaryota</taxon>
        <taxon>Viridiplantae</taxon>
        <taxon>Streptophyta</taxon>
        <taxon>Embryophyta</taxon>
        <taxon>Tracheophyta</taxon>
        <taxon>Spermatophyta</taxon>
        <taxon>Magnoliopsida</taxon>
        <taxon>eudicotyledons</taxon>
        <taxon>Gunneridae</taxon>
        <taxon>Pentapetalae</taxon>
        <taxon>Dilleniales</taxon>
        <taxon>Dilleniaceae</taxon>
        <taxon>Dillenia</taxon>
    </lineage>
</organism>
<comment type="caution">
    <text evidence="4">The sequence shown here is derived from an EMBL/GenBank/DDBJ whole genome shotgun (WGS) entry which is preliminary data.</text>
</comment>
<keyword evidence="4" id="KW-0808">Transferase</keyword>
<dbReference type="InterPro" id="IPR015424">
    <property type="entry name" value="PyrdxlP-dep_Trfase"/>
</dbReference>
<dbReference type="PROSITE" id="PS00105">
    <property type="entry name" value="AA_TRANSFER_CLASS_1"/>
    <property type="match status" value="1"/>
</dbReference>
<feature type="domain" description="Aminotransferase class I/classII large" evidence="3">
    <location>
        <begin position="70"/>
        <end position="449"/>
    </location>
</feature>
<dbReference type="Pfam" id="PF00155">
    <property type="entry name" value="Aminotran_1_2"/>
    <property type="match status" value="1"/>
</dbReference>
<dbReference type="InterPro" id="IPR004839">
    <property type="entry name" value="Aminotransferase_I/II_large"/>
</dbReference>
<dbReference type="GO" id="GO:0008483">
    <property type="term" value="F:transaminase activity"/>
    <property type="evidence" value="ECO:0007669"/>
    <property type="project" value="UniProtKB-KW"/>
</dbReference>
<comment type="similarity">
    <text evidence="1">Belongs to the class-I pyridoxal-phosphate-dependent aminotransferase family.</text>
</comment>
<protein>
    <submittedName>
        <fullName evidence="4">Aminotransferase, class I/classII</fullName>
    </submittedName>
</protein>
<dbReference type="PRINTS" id="PR00753">
    <property type="entry name" value="ACCSYNTHASE"/>
</dbReference>
<dbReference type="CDD" id="cd00609">
    <property type="entry name" value="AAT_like"/>
    <property type="match status" value="1"/>
</dbReference>